<dbReference type="GO" id="GO:0003677">
    <property type="term" value="F:DNA binding"/>
    <property type="evidence" value="ECO:0007669"/>
    <property type="project" value="UniProtKB-KW"/>
</dbReference>
<gene>
    <name evidence="7" type="ORF">BFJ63_vAg19927</name>
</gene>
<organism evidence="7 8">
    <name type="scientific">Fusarium oxysporum f. sp. narcissi</name>
    <dbReference type="NCBI Taxonomy" id="451672"/>
    <lineage>
        <taxon>Eukaryota</taxon>
        <taxon>Fungi</taxon>
        <taxon>Dikarya</taxon>
        <taxon>Ascomycota</taxon>
        <taxon>Pezizomycotina</taxon>
        <taxon>Sordariomycetes</taxon>
        <taxon>Hypocreomycetidae</taxon>
        <taxon>Hypocreales</taxon>
        <taxon>Nectriaceae</taxon>
        <taxon>Fusarium</taxon>
        <taxon>Fusarium oxysporum species complex</taxon>
    </lineage>
</organism>
<comment type="similarity">
    <text evidence="1">Belongs to the LysR transcriptional regulatory family.</text>
</comment>
<dbReference type="Pfam" id="PF03466">
    <property type="entry name" value="LysR_substrate"/>
    <property type="match status" value="1"/>
</dbReference>
<evidence type="ECO:0000256" key="3">
    <source>
        <dbReference type="ARBA" id="ARBA00023125"/>
    </source>
</evidence>
<dbReference type="EMBL" id="MQTW01002695">
    <property type="protein sequence ID" value="RYC77199.1"/>
    <property type="molecule type" value="Genomic_DNA"/>
</dbReference>
<dbReference type="SUPFAM" id="SSF46785">
    <property type="entry name" value="Winged helix' DNA-binding domain"/>
    <property type="match status" value="1"/>
</dbReference>
<dbReference type="InterPro" id="IPR000847">
    <property type="entry name" value="LysR_HTH_N"/>
</dbReference>
<dbReference type="SUPFAM" id="SSF53850">
    <property type="entry name" value="Periplasmic binding protein-like II"/>
    <property type="match status" value="1"/>
</dbReference>
<evidence type="ECO:0000256" key="5">
    <source>
        <dbReference type="SAM" id="Coils"/>
    </source>
</evidence>
<dbReference type="InterPro" id="IPR036390">
    <property type="entry name" value="WH_DNA-bd_sf"/>
</dbReference>
<protein>
    <recommendedName>
        <fullName evidence="6">HTH lysR-type domain-containing protein</fullName>
    </recommendedName>
</protein>
<dbReference type="PROSITE" id="PS50931">
    <property type="entry name" value="HTH_LYSR"/>
    <property type="match status" value="1"/>
</dbReference>
<sequence>RADRIPDPTVGIYTASEARRSERIVGVSVSIPLGGTYRRETMQEALKQVDVTRAELERQRKEVDLAIAETINDARTALRRWRLAEQSAQMARENARLGQRGYALGEGDLQSLLLLRRQSVDAVGASLSSRIEALKARNRLLVDAHLIWGWNRKTVQERIHVGPSCCKQRPHDGENMDLRHIRAFIAVAEELHFGRAAKRLHIEQSPLSRTIRKLEADLGVTLLQRTPRGASLTWAGRAFLQDARRVILAVEHAEARARAAAEGYQDTLRIALAGDIGRVRLSTLLALCRQEAPQVNIRLSEVPLAQLVHGLSTDLFDAGLAMIDDVDAGIVA</sequence>
<comment type="caution">
    <text evidence="7">The sequence shown here is derived from an EMBL/GenBank/DDBJ whole genome shotgun (WGS) entry which is preliminary data.</text>
</comment>
<dbReference type="PRINTS" id="PR00039">
    <property type="entry name" value="HTHLYSR"/>
</dbReference>
<keyword evidence="4" id="KW-0804">Transcription</keyword>
<keyword evidence="3" id="KW-0238">DNA-binding</keyword>
<feature type="non-terminal residue" evidence="7">
    <location>
        <position position="1"/>
    </location>
</feature>
<keyword evidence="5" id="KW-0175">Coiled coil</keyword>
<dbReference type="PANTHER" id="PTHR30346:SF0">
    <property type="entry name" value="HCA OPERON TRANSCRIPTIONAL ACTIVATOR HCAR"/>
    <property type="match status" value="1"/>
</dbReference>
<dbReference type="GO" id="GO:0032993">
    <property type="term" value="C:protein-DNA complex"/>
    <property type="evidence" value="ECO:0007669"/>
    <property type="project" value="TreeGrafter"/>
</dbReference>
<dbReference type="PANTHER" id="PTHR30346">
    <property type="entry name" value="TRANSCRIPTIONAL DUAL REGULATOR HCAR-RELATED"/>
    <property type="match status" value="1"/>
</dbReference>
<dbReference type="InterPro" id="IPR036388">
    <property type="entry name" value="WH-like_DNA-bd_sf"/>
</dbReference>
<dbReference type="Proteomes" id="UP000290540">
    <property type="component" value="Unassembled WGS sequence"/>
</dbReference>
<dbReference type="Gene3D" id="3.40.190.10">
    <property type="entry name" value="Periplasmic binding protein-like II"/>
    <property type="match status" value="1"/>
</dbReference>
<dbReference type="Gene3D" id="1.20.1600.10">
    <property type="entry name" value="Outer membrane efflux proteins (OEP)"/>
    <property type="match status" value="1"/>
</dbReference>
<accession>A0A4Q2UXQ9</accession>
<feature type="non-terminal residue" evidence="7">
    <location>
        <position position="332"/>
    </location>
</feature>
<dbReference type="GO" id="GO:0003700">
    <property type="term" value="F:DNA-binding transcription factor activity"/>
    <property type="evidence" value="ECO:0007669"/>
    <property type="project" value="InterPro"/>
</dbReference>
<evidence type="ECO:0000313" key="7">
    <source>
        <dbReference type="EMBL" id="RYC77199.1"/>
    </source>
</evidence>
<dbReference type="InterPro" id="IPR005119">
    <property type="entry name" value="LysR_subst-bd"/>
</dbReference>
<proteinExistence type="inferred from homology"/>
<evidence type="ECO:0000256" key="4">
    <source>
        <dbReference type="ARBA" id="ARBA00023163"/>
    </source>
</evidence>
<feature type="domain" description="HTH lysR-type" evidence="6">
    <location>
        <begin position="176"/>
        <end position="233"/>
    </location>
</feature>
<dbReference type="SUPFAM" id="SSF56954">
    <property type="entry name" value="Outer membrane efflux proteins (OEP)"/>
    <property type="match status" value="1"/>
</dbReference>
<keyword evidence="2" id="KW-0805">Transcription regulation</keyword>
<feature type="coiled-coil region" evidence="5">
    <location>
        <begin position="39"/>
        <end position="73"/>
    </location>
</feature>
<dbReference type="FunFam" id="1.10.10.10:FF:000001">
    <property type="entry name" value="LysR family transcriptional regulator"/>
    <property type="match status" value="1"/>
</dbReference>
<name>A0A4Q2UXQ9_FUSOX</name>
<dbReference type="Pfam" id="PF00126">
    <property type="entry name" value="HTH_1"/>
    <property type="match status" value="1"/>
</dbReference>
<dbReference type="Gene3D" id="1.10.10.10">
    <property type="entry name" value="Winged helix-like DNA-binding domain superfamily/Winged helix DNA-binding domain"/>
    <property type="match status" value="1"/>
</dbReference>
<evidence type="ECO:0000256" key="1">
    <source>
        <dbReference type="ARBA" id="ARBA00009437"/>
    </source>
</evidence>
<dbReference type="GO" id="GO:0015562">
    <property type="term" value="F:efflux transmembrane transporter activity"/>
    <property type="evidence" value="ECO:0007669"/>
    <property type="project" value="InterPro"/>
</dbReference>
<dbReference type="AlphaFoldDB" id="A0A4Q2UXQ9"/>
<reference evidence="7 8" key="1">
    <citation type="submission" date="2016-12" db="EMBL/GenBank/DDBJ databases">
        <title>Draft genome sequence of Fusarium oxysporum causing rot on Narcissus.</title>
        <authorList>
            <person name="Armitage A.D."/>
            <person name="Taylor A."/>
            <person name="Clarkson J.P."/>
            <person name="Harrison R.J."/>
            <person name="Jackson A.C."/>
        </authorList>
    </citation>
    <scope>NUCLEOTIDE SEQUENCE [LARGE SCALE GENOMIC DNA]</scope>
    <source>
        <strain evidence="7 8">N139</strain>
    </source>
</reference>
<evidence type="ECO:0000256" key="2">
    <source>
        <dbReference type="ARBA" id="ARBA00023015"/>
    </source>
</evidence>
<evidence type="ECO:0000259" key="6">
    <source>
        <dbReference type="PROSITE" id="PS50931"/>
    </source>
</evidence>
<evidence type="ECO:0000313" key="8">
    <source>
        <dbReference type="Proteomes" id="UP000290540"/>
    </source>
</evidence>